<organism evidence="10">
    <name type="scientific">Geobacter metallireducens</name>
    <dbReference type="NCBI Taxonomy" id="28232"/>
    <lineage>
        <taxon>Bacteria</taxon>
        <taxon>Pseudomonadati</taxon>
        <taxon>Thermodesulfobacteriota</taxon>
        <taxon>Desulfuromonadia</taxon>
        <taxon>Geobacterales</taxon>
        <taxon>Geobacteraceae</taxon>
        <taxon>Geobacter</taxon>
    </lineage>
</organism>
<gene>
    <name evidence="10" type="primary">phoU</name>
    <name evidence="10" type="ORF">ENQ87_12400</name>
</gene>
<feature type="domain" description="PhoU" evidence="9">
    <location>
        <begin position="125"/>
        <end position="209"/>
    </location>
</feature>
<evidence type="ECO:0000259" key="9">
    <source>
        <dbReference type="Pfam" id="PF01895"/>
    </source>
</evidence>
<dbReference type="PIRSF" id="PIRSF003107">
    <property type="entry name" value="PhoU"/>
    <property type="match status" value="1"/>
</dbReference>
<evidence type="ECO:0000256" key="2">
    <source>
        <dbReference type="ARBA" id="ARBA00008107"/>
    </source>
</evidence>
<dbReference type="Pfam" id="PF01895">
    <property type="entry name" value="PhoU"/>
    <property type="match status" value="2"/>
</dbReference>
<proteinExistence type="inferred from homology"/>
<comment type="subcellular location">
    <subcellularLocation>
        <location evidence="1 8">Cytoplasm</location>
    </subcellularLocation>
</comment>
<evidence type="ECO:0000256" key="4">
    <source>
        <dbReference type="ARBA" id="ARBA00022448"/>
    </source>
</evidence>
<comment type="function">
    <text evidence="7 8">Plays a role in the regulation of phosphate uptake.</text>
</comment>
<protein>
    <recommendedName>
        <fullName evidence="8">Phosphate-specific transport system accessory protein PhoU</fullName>
    </recommendedName>
</protein>
<dbReference type="FunFam" id="1.20.58.220:FF:000004">
    <property type="entry name" value="Phosphate-specific transport system accessory protein PhoU"/>
    <property type="match status" value="1"/>
</dbReference>
<dbReference type="InterPro" id="IPR038078">
    <property type="entry name" value="PhoU-like_sf"/>
</dbReference>
<comment type="caution">
    <text evidence="10">The sequence shown here is derived from an EMBL/GenBank/DDBJ whole genome shotgun (WGS) entry which is preliminary data.</text>
</comment>
<dbReference type="AlphaFoldDB" id="A0A831UE01"/>
<dbReference type="Gene3D" id="1.20.58.220">
    <property type="entry name" value="Phosphate transport system protein phou homolog 2, domain 2"/>
    <property type="match status" value="2"/>
</dbReference>
<evidence type="ECO:0000256" key="5">
    <source>
        <dbReference type="ARBA" id="ARBA00022490"/>
    </source>
</evidence>
<evidence type="ECO:0000256" key="3">
    <source>
        <dbReference type="ARBA" id="ARBA00011738"/>
    </source>
</evidence>
<evidence type="ECO:0000256" key="6">
    <source>
        <dbReference type="ARBA" id="ARBA00022592"/>
    </source>
</evidence>
<accession>A0A831UE01</accession>
<dbReference type="GO" id="GO:0030643">
    <property type="term" value="P:intracellular phosphate ion homeostasis"/>
    <property type="evidence" value="ECO:0007669"/>
    <property type="project" value="InterPro"/>
</dbReference>
<keyword evidence="5 8" id="KW-0963">Cytoplasm</keyword>
<evidence type="ECO:0000256" key="7">
    <source>
        <dbReference type="ARBA" id="ARBA00056181"/>
    </source>
</evidence>
<name>A0A831UE01_GEOME</name>
<keyword evidence="6 8" id="KW-0592">Phosphate transport</keyword>
<dbReference type="GO" id="GO:0006817">
    <property type="term" value="P:phosphate ion transport"/>
    <property type="evidence" value="ECO:0007669"/>
    <property type="project" value="UniProtKB-KW"/>
</dbReference>
<dbReference type="InterPro" id="IPR028366">
    <property type="entry name" value="PhoU"/>
</dbReference>
<comment type="subunit">
    <text evidence="3 8">Homodimer.</text>
</comment>
<dbReference type="GO" id="GO:0005737">
    <property type="term" value="C:cytoplasm"/>
    <property type="evidence" value="ECO:0007669"/>
    <property type="project" value="UniProtKB-SubCell"/>
</dbReference>
<dbReference type="InterPro" id="IPR026022">
    <property type="entry name" value="PhoU_dom"/>
</dbReference>
<feature type="domain" description="PhoU" evidence="9">
    <location>
        <begin position="21"/>
        <end position="109"/>
    </location>
</feature>
<dbReference type="EMBL" id="DSOV01000056">
    <property type="protein sequence ID" value="HEN43146.1"/>
    <property type="molecule type" value="Genomic_DNA"/>
</dbReference>
<dbReference type="NCBIfam" id="TIGR02135">
    <property type="entry name" value="phoU_full"/>
    <property type="match status" value="1"/>
</dbReference>
<reference evidence="10" key="1">
    <citation type="journal article" date="2020" name="mSystems">
        <title>Genome- and Community-Level Interaction Insights into Carbon Utilization and Element Cycling Functions of Hydrothermarchaeota in Hydrothermal Sediment.</title>
        <authorList>
            <person name="Zhou Z."/>
            <person name="Liu Y."/>
            <person name="Xu W."/>
            <person name="Pan J."/>
            <person name="Luo Z.H."/>
            <person name="Li M."/>
        </authorList>
    </citation>
    <scope>NUCLEOTIDE SEQUENCE [LARGE SCALE GENOMIC DNA]</scope>
    <source>
        <strain evidence="10">SpSt-349</strain>
    </source>
</reference>
<sequence>MEREHIFKQYDAELNEIRSLLLEMGGKVEQMIADAMKSLVERDSDLARRLIALDHQVNHLELEIDEKCLQVLARRQPAARDLRFITLALKIVTDLERIGDQCTSVAKRVVELNNEPPLKPYIDLPRMAAAAGTMVKEALDAFVRGDAELAITVCKEDAFVDGLNDQIQRELLTFMMEDPSSISRALKLLYISKYMERIADHATNVAEMVIFMVKGKDIRHTAPPSGEIA</sequence>
<evidence type="ECO:0000313" key="10">
    <source>
        <dbReference type="EMBL" id="HEN43146.1"/>
    </source>
</evidence>
<comment type="similarity">
    <text evidence="2 8">Belongs to the PhoU family.</text>
</comment>
<keyword evidence="4 8" id="KW-0813">Transport</keyword>
<dbReference type="GO" id="GO:0045936">
    <property type="term" value="P:negative regulation of phosphate metabolic process"/>
    <property type="evidence" value="ECO:0007669"/>
    <property type="project" value="InterPro"/>
</dbReference>
<evidence type="ECO:0000256" key="1">
    <source>
        <dbReference type="ARBA" id="ARBA00004496"/>
    </source>
</evidence>
<dbReference type="PANTHER" id="PTHR42930:SF3">
    <property type="entry name" value="PHOSPHATE-SPECIFIC TRANSPORT SYSTEM ACCESSORY PROTEIN PHOU"/>
    <property type="match status" value="1"/>
</dbReference>
<evidence type="ECO:0000256" key="8">
    <source>
        <dbReference type="PIRNR" id="PIRNR003107"/>
    </source>
</evidence>
<dbReference type="PANTHER" id="PTHR42930">
    <property type="entry name" value="PHOSPHATE-SPECIFIC TRANSPORT SYSTEM ACCESSORY PROTEIN PHOU"/>
    <property type="match status" value="1"/>
</dbReference>
<dbReference type="SUPFAM" id="SSF109755">
    <property type="entry name" value="PhoU-like"/>
    <property type="match status" value="1"/>
</dbReference>